<protein>
    <submittedName>
        <fullName evidence="3">Gfo/Idh/MocA family oxidoreductase</fullName>
    </submittedName>
</protein>
<sequence>MNAGTTPPGAGTASIAVVGIHGHGASHVRNALSRGRLVAVIDPRPPAEGSPADLAGTPWYADLDSFLASGTGVDVAILCTPLPTHAPMTTTLLRAGADVLLEKPPTTTMAEFTDLLAVESETGRICQVGFQSLGSAALAAVTEIVARGDVGEVSHIGVAGTWVRATSYFRRAPWAGKRLLDGRPVVDGVTTNPLAHATATALRLADARRVADVVAIDLELYRANDIEADDTSSLVLRSRTGPTIAAALTLCAPVNTDPWVAVYGSAGVVRLFYTRDEVSLEVTGQEPVRTSYERVDLLQNLLDARSGAGALLNPLADNGAFMAVMEAVRLAPDPALIDATQVSWEPVDGADPADVHPVVRGVADAVHRVAASGTGFRAVAAPWV</sequence>
<dbReference type="InterPro" id="IPR036291">
    <property type="entry name" value="NAD(P)-bd_dom_sf"/>
</dbReference>
<organism evidence="3 4">
    <name type="scientific">Microlunatus aurantiacus</name>
    <dbReference type="NCBI Taxonomy" id="446786"/>
    <lineage>
        <taxon>Bacteria</taxon>
        <taxon>Bacillati</taxon>
        <taxon>Actinomycetota</taxon>
        <taxon>Actinomycetes</taxon>
        <taxon>Propionibacteriales</taxon>
        <taxon>Propionibacteriaceae</taxon>
        <taxon>Microlunatus</taxon>
    </lineage>
</organism>
<keyword evidence="4" id="KW-1185">Reference proteome</keyword>
<evidence type="ECO:0000313" key="3">
    <source>
        <dbReference type="EMBL" id="GAA3704156.1"/>
    </source>
</evidence>
<dbReference type="Proteomes" id="UP001500051">
    <property type="component" value="Unassembled WGS sequence"/>
</dbReference>
<dbReference type="PANTHER" id="PTHR43818:SF11">
    <property type="entry name" value="BCDNA.GH03377"/>
    <property type="match status" value="1"/>
</dbReference>
<dbReference type="InterPro" id="IPR050463">
    <property type="entry name" value="Gfo/Idh/MocA_oxidrdct_glycsds"/>
</dbReference>
<gene>
    <name evidence="3" type="ORF">GCM10022204_21950</name>
</gene>
<dbReference type="RefSeq" id="WP_344812390.1">
    <property type="nucleotide sequence ID" value="NZ_BAAAYX010000005.1"/>
</dbReference>
<dbReference type="PANTHER" id="PTHR43818">
    <property type="entry name" value="BCDNA.GH03377"/>
    <property type="match status" value="1"/>
</dbReference>
<accession>A0ABP7DGV7</accession>
<dbReference type="Gene3D" id="3.40.50.720">
    <property type="entry name" value="NAD(P)-binding Rossmann-like Domain"/>
    <property type="match status" value="1"/>
</dbReference>
<dbReference type="InterPro" id="IPR000683">
    <property type="entry name" value="Gfo/Idh/MocA-like_OxRdtase_N"/>
</dbReference>
<evidence type="ECO:0000256" key="1">
    <source>
        <dbReference type="ARBA" id="ARBA00023002"/>
    </source>
</evidence>
<dbReference type="SUPFAM" id="SSF51735">
    <property type="entry name" value="NAD(P)-binding Rossmann-fold domains"/>
    <property type="match status" value="1"/>
</dbReference>
<proteinExistence type="predicted"/>
<evidence type="ECO:0000259" key="2">
    <source>
        <dbReference type="Pfam" id="PF01408"/>
    </source>
</evidence>
<dbReference type="EMBL" id="BAAAYX010000005">
    <property type="protein sequence ID" value="GAA3704156.1"/>
    <property type="molecule type" value="Genomic_DNA"/>
</dbReference>
<name>A0ABP7DGV7_9ACTN</name>
<comment type="caution">
    <text evidence="3">The sequence shown here is derived from an EMBL/GenBank/DDBJ whole genome shotgun (WGS) entry which is preliminary data.</text>
</comment>
<dbReference type="SUPFAM" id="SSF55347">
    <property type="entry name" value="Glyceraldehyde-3-phosphate dehydrogenase-like, C-terminal domain"/>
    <property type="match status" value="1"/>
</dbReference>
<dbReference type="Gene3D" id="3.30.360.10">
    <property type="entry name" value="Dihydrodipicolinate Reductase, domain 2"/>
    <property type="match status" value="1"/>
</dbReference>
<feature type="domain" description="Gfo/Idh/MocA-like oxidoreductase N-terminal" evidence="2">
    <location>
        <begin position="15"/>
        <end position="130"/>
    </location>
</feature>
<keyword evidence="1" id="KW-0560">Oxidoreductase</keyword>
<dbReference type="Pfam" id="PF01408">
    <property type="entry name" value="GFO_IDH_MocA"/>
    <property type="match status" value="1"/>
</dbReference>
<reference evidence="4" key="1">
    <citation type="journal article" date="2019" name="Int. J. Syst. Evol. Microbiol.">
        <title>The Global Catalogue of Microorganisms (GCM) 10K type strain sequencing project: providing services to taxonomists for standard genome sequencing and annotation.</title>
        <authorList>
            <consortium name="The Broad Institute Genomics Platform"/>
            <consortium name="The Broad Institute Genome Sequencing Center for Infectious Disease"/>
            <person name="Wu L."/>
            <person name="Ma J."/>
        </authorList>
    </citation>
    <scope>NUCLEOTIDE SEQUENCE [LARGE SCALE GENOMIC DNA]</scope>
    <source>
        <strain evidence="4">JCM 16548</strain>
    </source>
</reference>
<evidence type="ECO:0000313" key="4">
    <source>
        <dbReference type="Proteomes" id="UP001500051"/>
    </source>
</evidence>